<dbReference type="InterPro" id="IPR012677">
    <property type="entry name" value="Nucleotide-bd_a/b_plait_sf"/>
</dbReference>
<dbReference type="SMART" id="SM00360">
    <property type="entry name" value="RRM"/>
    <property type="match status" value="1"/>
</dbReference>
<dbReference type="InterPro" id="IPR051183">
    <property type="entry name" value="U1_U11-U12_snRNP_70-35kDa"/>
</dbReference>
<keyword evidence="3" id="KW-0694">RNA-binding</keyword>
<dbReference type="PANTHER" id="PTHR13952:SF6">
    <property type="entry name" value="U11_U12 SMALL NUCLEAR RIBONUCLEOPROTEIN 35 KDA PROTEIN"/>
    <property type="match status" value="1"/>
</dbReference>
<accession>A0ABM1ESI7</accession>
<dbReference type="InterPro" id="IPR000504">
    <property type="entry name" value="RRM_dom"/>
</dbReference>
<dbReference type="PANTHER" id="PTHR13952">
    <property type="entry name" value="U1 SMALL NUCLEAR RIBONUCLEOPROTEIN 70 KD"/>
    <property type="match status" value="1"/>
</dbReference>
<evidence type="ECO:0000259" key="5">
    <source>
        <dbReference type="PROSITE" id="PS50102"/>
    </source>
</evidence>
<dbReference type="PROSITE" id="PS50102">
    <property type="entry name" value="RRM"/>
    <property type="match status" value="1"/>
</dbReference>
<dbReference type="Gene3D" id="3.30.70.330">
    <property type="match status" value="1"/>
</dbReference>
<proteinExistence type="predicted"/>
<evidence type="ECO:0000256" key="1">
    <source>
        <dbReference type="ARBA" id="ARBA00004123"/>
    </source>
</evidence>
<feature type="compositionally biased region" description="Basic and acidic residues" evidence="4">
    <location>
        <begin position="206"/>
        <end position="243"/>
    </location>
</feature>
<evidence type="ECO:0000256" key="4">
    <source>
        <dbReference type="SAM" id="MobiDB-lite"/>
    </source>
</evidence>
<feature type="domain" description="RRM" evidence="5">
    <location>
        <begin position="54"/>
        <end position="132"/>
    </location>
</feature>
<keyword evidence="6" id="KW-1185">Reference proteome</keyword>
<dbReference type="SUPFAM" id="SSF54928">
    <property type="entry name" value="RNA-binding domain, RBD"/>
    <property type="match status" value="1"/>
</dbReference>
<evidence type="ECO:0000313" key="7">
    <source>
        <dbReference type="RefSeq" id="XP_014675158.1"/>
    </source>
</evidence>
<comment type="subcellular location">
    <subcellularLocation>
        <location evidence="1">Nucleus</location>
    </subcellularLocation>
</comment>
<dbReference type="InterPro" id="IPR035979">
    <property type="entry name" value="RBD_domain_sf"/>
</dbReference>
<feature type="compositionally biased region" description="Basic and acidic residues" evidence="4">
    <location>
        <begin position="174"/>
        <end position="197"/>
    </location>
</feature>
<evidence type="ECO:0000256" key="3">
    <source>
        <dbReference type="PROSITE-ProRule" id="PRU00176"/>
    </source>
</evidence>
<dbReference type="Pfam" id="PF00076">
    <property type="entry name" value="RRM_1"/>
    <property type="match status" value="1"/>
</dbReference>
<dbReference type="Proteomes" id="UP000695022">
    <property type="component" value="Unplaced"/>
</dbReference>
<reference evidence="7" key="1">
    <citation type="submission" date="2025-08" db="UniProtKB">
        <authorList>
            <consortium name="RefSeq"/>
        </authorList>
    </citation>
    <scope>IDENTIFICATION</scope>
</reference>
<organism evidence="6 7">
    <name type="scientific">Priapulus caudatus</name>
    <name type="common">Priapulid worm</name>
    <dbReference type="NCBI Taxonomy" id="37621"/>
    <lineage>
        <taxon>Eukaryota</taxon>
        <taxon>Metazoa</taxon>
        <taxon>Ecdysozoa</taxon>
        <taxon>Scalidophora</taxon>
        <taxon>Priapulida</taxon>
        <taxon>Priapulimorpha</taxon>
        <taxon>Priapulimorphida</taxon>
        <taxon>Priapulidae</taxon>
        <taxon>Priapulus</taxon>
    </lineage>
</organism>
<feature type="region of interest" description="Disordered" evidence="4">
    <location>
        <begin position="143"/>
        <end position="251"/>
    </location>
</feature>
<evidence type="ECO:0000256" key="2">
    <source>
        <dbReference type="ARBA" id="ARBA00023242"/>
    </source>
</evidence>
<gene>
    <name evidence="7" type="primary">LOC106815239</name>
</gene>
<evidence type="ECO:0000313" key="6">
    <source>
        <dbReference type="Proteomes" id="UP000695022"/>
    </source>
</evidence>
<sequence>MGTESAWSPIATVYDPLRAGSIDGTDELAHDRAVQRALSVKYVAPRHAPSEPRRTVFVGRLSGITDEGALLDAFSHHGAVARCHLVRDLVTGASRRYAFVEFERERDAERATRDANKTIIDDAELLVTMECERALPGWVPRRLGGGFGGRKESGQLRFGGADRPFKKPIQMLRQRLEDGSTRHGRGSDHRGANRESGVRGGSGEGMQERYGRNGDMHRRYGRERSAHDVERSPRERHRDRDHFTSNSHSYK</sequence>
<dbReference type="RefSeq" id="XP_014675158.1">
    <property type="nucleotide sequence ID" value="XM_014819672.1"/>
</dbReference>
<name>A0ABM1ESI7_PRICU</name>
<protein>
    <submittedName>
        <fullName evidence="7">U11/U12 small nuclear ribonucleoprotein 35 kDa protein-like</fullName>
    </submittedName>
</protein>
<keyword evidence="2" id="KW-0539">Nucleus</keyword>
<dbReference type="GeneID" id="106815239"/>